<keyword evidence="4" id="KW-0234">DNA repair</keyword>
<feature type="domain" description="Rad4 beta-hairpin" evidence="7">
    <location>
        <begin position="555"/>
        <end position="617"/>
    </location>
</feature>
<dbReference type="Pfam" id="PF10405">
    <property type="entry name" value="BHD_3"/>
    <property type="match status" value="1"/>
</dbReference>
<feature type="compositionally biased region" description="Basic residues" evidence="6">
    <location>
        <begin position="1"/>
        <end position="10"/>
    </location>
</feature>
<evidence type="ECO:0000313" key="10">
    <source>
        <dbReference type="EMBL" id="EPE25447.1"/>
    </source>
</evidence>
<evidence type="ECO:0000313" key="11">
    <source>
        <dbReference type="Proteomes" id="UP000016922"/>
    </source>
</evidence>
<feature type="domain" description="Rad4 beta-hairpin" evidence="9">
    <location>
        <begin position="684"/>
        <end position="758"/>
    </location>
</feature>
<evidence type="ECO:0000256" key="2">
    <source>
        <dbReference type="ARBA" id="ARBA00009525"/>
    </source>
</evidence>
<dbReference type="Pfam" id="PF10403">
    <property type="entry name" value="BHD_1"/>
    <property type="match status" value="1"/>
</dbReference>
<comment type="similarity">
    <text evidence="2">Belongs to the XPC family.</text>
</comment>
<dbReference type="PANTHER" id="PTHR12135">
    <property type="entry name" value="DNA REPAIR PROTEIN XP-C / RAD4"/>
    <property type="match status" value="1"/>
</dbReference>
<reference evidence="10 11" key="1">
    <citation type="journal article" date="2013" name="BMC Genomics">
        <title>Genomics-driven discovery of the pneumocandin biosynthetic gene cluster in the fungus Glarea lozoyensis.</title>
        <authorList>
            <person name="Chen L."/>
            <person name="Yue Q."/>
            <person name="Zhang X."/>
            <person name="Xiang M."/>
            <person name="Wang C."/>
            <person name="Li S."/>
            <person name="Che Y."/>
            <person name="Ortiz-Lopez F.J."/>
            <person name="Bills G.F."/>
            <person name="Liu X."/>
            <person name="An Z."/>
        </authorList>
    </citation>
    <scope>NUCLEOTIDE SEQUENCE [LARGE SCALE GENOMIC DNA]</scope>
    <source>
        <strain evidence="11">ATCC 20868 / MF5171</strain>
    </source>
</reference>
<dbReference type="HOGENOM" id="CLU_003639_1_0_1"/>
<evidence type="ECO:0000259" key="9">
    <source>
        <dbReference type="SMART" id="SM01032"/>
    </source>
</evidence>
<dbReference type="InterPro" id="IPR036985">
    <property type="entry name" value="Transglutaminase-like_sf"/>
</dbReference>
<proteinExistence type="inferred from homology"/>
<feature type="domain" description="Rad4 beta-hairpin" evidence="8">
    <location>
        <begin position="619"/>
        <end position="677"/>
    </location>
</feature>
<dbReference type="Gene3D" id="3.30.60.290">
    <property type="entry name" value="Rad4, beta-hairpin domain BHD2"/>
    <property type="match status" value="1"/>
</dbReference>
<dbReference type="SMART" id="SM01032">
    <property type="entry name" value="BHD_3"/>
    <property type="match status" value="1"/>
</dbReference>
<evidence type="ECO:0000259" key="7">
    <source>
        <dbReference type="SMART" id="SM01030"/>
    </source>
</evidence>
<dbReference type="Gene3D" id="3.90.260.10">
    <property type="entry name" value="Transglutaminase-like"/>
    <property type="match status" value="1"/>
</dbReference>
<dbReference type="InterPro" id="IPR038765">
    <property type="entry name" value="Papain-like_cys_pep_sf"/>
</dbReference>
<keyword evidence="11" id="KW-1185">Reference proteome</keyword>
<keyword evidence="5" id="KW-0539">Nucleus</keyword>
<dbReference type="Pfam" id="PF03835">
    <property type="entry name" value="Rad4"/>
    <property type="match status" value="1"/>
</dbReference>
<keyword evidence="3" id="KW-0227">DNA damage</keyword>
<dbReference type="GO" id="GO:0071942">
    <property type="term" value="C:XPC complex"/>
    <property type="evidence" value="ECO:0007669"/>
    <property type="project" value="TreeGrafter"/>
</dbReference>
<dbReference type="GO" id="GO:0006289">
    <property type="term" value="P:nucleotide-excision repair"/>
    <property type="evidence" value="ECO:0007669"/>
    <property type="project" value="InterPro"/>
</dbReference>
<feature type="compositionally biased region" description="Basic and acidic residues" evidence="6">
    <location>
        <begin position="123"/>
        <end position="135"/>
    </location>
</feature>
<feature type="region of interest" description="Disordered" evidence="6">
    <location>
        <begin position="801"/>
        <end position="842"/>
    </location>
</feature>
<dbReference type="Pfam" id="PF10404">
    <property type="entry name" value="BHD_2"/>
    <property type="match status" value="1"/>
</dbReference>
<dbReference type="Gene3D" id="2.20.20.110">
    <property type="entry name" value="Rad4, beta-hairpin domain BHD1"/>
    <property type="match status" value="1"/>
</dbReference>
<evidence type="ECO:0000259" key="8">
    <source>
        <dbReference type="SMART" id="SM01031"/>
    </source>
</evidence>
<dbReference type="InterPro" id="IPR042488">
    <property type="entry name" value="Rad4_BHD3_sf"/>
</dbReference>
<dbReference type="GO" id="GO:0003697">
    <property type="term" value="F:single-stranded DNA binding"/>
    <property type="evidence" value="ECO:0007669"/>
    <property type="project" value="TreeGrafter"/>
</dbReference>
<feature type="region of interest" description="Disordered" evidence="6">
    <location>
        <begin position="1"/>
        <end position="111"/>
    </location>
</feature>
<dbReference type="RefSeq" id="XP_008086766.1">
    <property type="nucleotide sequence ID" value="XM_008088575.1"/>
</dbReference>
<protein>
    <submittedName>
        <fullName evidence="10">Cysteine proteinase</fullName>
    </submittedName>
</protein>
<feature type="region of interest" description="Disordered" evidence="6">
    <location>
        <begin position="123"/>
        <end position="171"/>
    </location>
</feature>
<accession>S3CFZ6</accession>
<dbReference type="OrthoDB" id="300780at2759"/>
<dbReference type="EMBL" id="KE145371">
    <property type="protein sequence ID" value="EPE25447.1"/>
    <property type="molecule type" value="Genomic_DNA"/>
</dbReference>
<dbReference type="STRING" id="1116229.S3CFZ6"/>
<dbReference type="OMA" id="IPEWLMS"/>
<dbReference type="SUPFAM" id="SSF54001">
    <property type="entry name" value="Cysteine proteinases"/>
    <property type="match status" value="1"/>
</dbReference>
<dbReference type="KEGG" id="glz:GLAREA_01359"/>
<dbReference type="SMART" id="SM01031">
    <property type="entry name" value="BHD_2"/>
    <property type="match status" value="1"/>
</dbReference>
<dbReference type="Proteomes" id="UP000016922">
    <property type="component" value="Unassembled WGS sequence"/>
</dbReference>
<dbReference type="GO" id="GO:0005737">
    <property type="term" value="C:cytoplasm"/>
    <property type="evidence" value="ECO:0007669"/>
    <property type="project" value="TreeGrafter"/>
</dbReference>
<dbReference type="InterPro" id="IPR018326">
    <property type="entry name" value="Rad4_beta-hairpin_dom1"/>
</dbReference>
<evidence type="ECO:0000256" key="6">
    <source>
        <dbReference type="SAM" id="MobiDB-lite"/>
    </source>
</evidence>
<gene>
    <name evidence="10" type="ORF">GLAREA_01359</name>
</gene>
<evidence type="ECO:0000256" key="1">
    <source>
        <dbReference type="ARBA" id="ARBA00004123"/>
    </source>
</evidence>
<feature type="compositionally biased region" description="Low complexity" evidence="6">
    <location>
        <begin position="21"/>
        <end position="36"/>
    </location>
</feature>
<dbReference type="GO" id="GO:0006298">
    <property type="term" value="P:mismatch repair"/>
    <property type="evidence" value="ECO:0007669"/>
    <property type="project" value="TreeGrafter"/>
</dbReference>
<dbReference type="InterPro" id="IPR018325">
    <property type="entry name" value="Rad4/PNGase_transGLS-fold"/>
</dbReference>
<dbReference type="Gene3D" id="3.30.70.2460">
    <property type="entry name" value="Rad4, beta-hairpin domain BHD3"/>
    <property type="match status" value="1"/>
</dbReference>
<sequence>MPPKSSRRVKSQPGNYNNDEGSASAAASGSNDASGGRRSTPRGKGKAKSTEPGSRSAVPDVYKEMLAEALPTQASISERPLKRRRTGKRSSLEVAVSQKGETNQDVDLDQDKDLEFEDVGLHHSEAYLSSPEKKQQTAYRDSDDESDDEGSEWDGVDFGKLPTEEGTSGDLELTLNINTSPTQATTFRRRVVSKEEKNTRLELHRMHVLCLLSHVASRNTWCNDPEIHKTLKSLLEKKVLADLHPKADLSQFAKTEFLKRGLEKVNRTWKANFSITARGQRRALWADDELDLTNYKLPDDVEIVLRKHDFKNAAKNLKGSRDMGAQLYCALLRSAGLDVRLVCSLQPLSFNAGGPSMPKSFVSPSKPAFADSDHMVSNPATIDSAGHFQPPREIGTSVAGMFSNPRRRLGHPNAADYELPQFSAPAQSPVRLKKKPIIESPYPVFWVEVLDEAHQMWLPVDPLVTETIAKARAFEPPMSDRENSMSYVIAFEDGGNARDVTKRYTKTFNAKTRRNRIEFTHKGEKWWRRTMKHYQRGWKSDLDQIEDIELSKLEAREPMPKNISDFKDHPVYALERHLKRNEVLVATQAIGKVAAGRDSKVPGGKKMESVYRRRDVKIARSGDAWYRLGRDIKMGEQPVKTVAAKRRPDEMHITDEHDERPGTNLYTEDQTEIYEAPPVVNGRVPKNSFGNIDIYVPSMVPKGGVHLHHDQSARAARLLGIDYAEALTGFDFRGRHGTAVLKGVVVAAEYQEAVEAIIAGFRYEREREREYEREMKVLNMWRRFVVGIRIKNRVDAYASDGEANDENLSGPSSHGGYDNGNAVADDKEYIDDSEEGGGFFPE</sequence>
<dbReference type="InterPro" id="IPR018327">
    <property type="entry name" value="BHD_2"/>
</dbReference>
<evidence type="ECO:0000256" key="4">
    <source>
        <dbReference type="ARBA" id="ARBA00023204"/>
    </source>
</evidence>
<feature type="compositionally biased region" description="Acidic residues" evidence="6">
    <location>
        <begin position="142"/>
        <end position="155"/>
    </location>
</feature>
<evidence type="ECO:0000256" key="5">
    <source>
        <dbReference type="ARBA" id="ARBA00023242"/>
    </source>
</evidence>
<organism evidence="10 11">
    <name type="scientific">Glarea lozoyensis (strain ATCC 20868 / MF5171)</name>
    <dbReference type="NCBI Taxonomy" id="1116229"/>
    <lineage>
        <taxon>Eukaryota</taxon>
        <taxon>Fungi</taxon>
        <taxon>Dikarya</taxon>
        <taxon>Ascomycota</taxon>
        <taxon>Pezizomycotina</taxon>
        <taxon>Leotiomycetes</taxon>
        <taxon>Helotiales</taxon>
        <taxon>Helotiaceae</taxon>
        <taxon>Glarea</taxon>
    </lineage>
</organism>
<dbReference type="GeneID" id="19460417"/>
<dbReference type="SMART" id="SM01030">
    <property type="entry name" value="BHD_1"/>
    <property type="match status" value="1"/>
</dbReference>
<dbReference type="InterPro" id="IPR004583">
    <property type="entry name" value="DNA_repair_Rad4"/>
</dbReference>
<name>S3CFZ6_GLAL2</name>
<evidence type="ECO:0000256" key="3">
    <source>
        <dbReference type="ARBA" id="ARBA00022763"/>
    </source>
</evidence>
<dbReference type="PANTHER" id="PTHR12135:SF0">
    <property type="entry name" value="DNA REPAIR PROTEIN COMPLEMENTING XP-C CELLS"/>
    <property type="match status" value="1"/>
</dbReference>
<dbReference type="FunFam" id="3.30.70.2460:FF:000001">
    <property type="entry name" value="DNA repair protein Rad4 family"/>
    <property type="match status" value="1"/>
</dbReference>
<dbReference type="AlphaFoldDB" id="S3CFZ6"/>
<dbReference type="GO" id="GO:0003684">
    <property type="term" value="F:damaged DNA binding"/>
    <property type="evidence" value="ECO:0007669"/>
    <property type="project" value="InterPro"/>
</dbReference>
<dbReference type="GO" id="GO:0000111">
    <property type="term" value="C:nucleotide-excision repair factor 2 complex"/>
    <property type="evidence" value="ECO:0007669"/>
    <property type="project" value="TreeGrafter"/>
</dbReference>
<comment type="subcellular location">
    <subcellularLocation>
        <location evidence="1">Nucleus</location>
    </subcellularLocation>
</comment>
<dbReference type="InterPro" id="IPR018328">
    <property type="entry name" value="Rad4_beta-hairpin_dom3"/>
</dbReference>
<dbReference type="eggNOG" id="KOG2179">
    <property type="taxonomic scope" value="Eukaryota"/>
</dbReference>